<dbReference type="AlphaFoldDB" id="A0AAV2RSD5"/>
<evidence type="ECO:0000313" key="2">
    <source>
        <dbReference type="EMBL" id="CAL4141211.1"/>
    </source>
</evidence>
<keyword evidence="1" id="KW-0472">Membrane</keyword>
<evidence type="ECO:0000313" key="3">
    <source>
        <dbReference type="Proteomes" id="UP001497623"/>
    </source>
</evidence>
<proteinExistence type="predicted"/>
<keyword evidence="3" id="KW-1185">Reference proteome</keyword>
<keyword evidence="1" id="KW-0812">Transmembrane</keyword>
<organism evidence="2 3">
    <name type="scientific">Meganyctiphanes norvegica</name>
    <name type="common">Northern krill</name>
    <name type="synonym">Thysanopoda norvegica</name>
    <dbReference type="NCBI Taxonomy" id="48144"/>
    <lineage>
        <taxon>Eukaryota</taxon>
        <taxon>Metazoa</taxon>
        <taxon>Ecdysozoa</taxon>
        <taxon>Arthropoda</taxon>
        <taxon>Crustacea</taxon>
        <taxon>Multicrustacea</taxon>
        <taxon>Malacostraca</taxon>
        <taxon>Eumalacostraca</taxon>
        <taxon>Eucarida</taxon>
        <taxon>Euphausiacea</taxon>
        <taxon>Euphausiidae</taxon>
        <taxon>Meganyctiphanes</taxon>
    </lineage>
</organism>
<dbReference type="EMBL" id="CAXKWB010032449">
    <property type="protein sequence ID" value="CAL4141211.1"/>
    <property type="molecule type" value="Genomic_DNA"/>
</dbReference>
<keyword evidence="1" id="KW-1133">Transmembrane helix</keyword>
<comment type="caution">
    <text evidence="2">The sequence shown here is derived from an EMBL/GenBank/DDBJ whole genome shotgun (WGS) entry which is preliminary data.</text>
</comment>
<gene>
    <name evidence="2" type="ORF">MNOR_LOCUS28821</name>
</gene>
<reference evidence="2 3" key="1">
    <citation type="submission" date="2024-05" db="EMBL/GenBank/DDBJ databases">
        <authorList>
            <person name="Wallberg A."/>
        </authorList>
    </citation>
    <scope>NUCLEOTIDE SEQUENCE [LARGE SCALE GENOMIC DNA]</scope>
</reference>
<protein>
    <submittedName>
        <fullName evidence="2">Uncharacterized protein</fullName>
    </submittedName>
</protein>
<accession>A0AAV2RSD5</accession>
<feature type="transmembrane region" description="Helical" evidence="1">
    <location>
        <begin position="474"/>
        <end position="499"/>
    </location>
</feature>
<sequence>QTGGSAFTVIDEGVGNDSKLSMMVSLMDSFRAVIRHITSSETSTLVHSQEYHGGIASTAEGSFMLDHSLGLDMYFFIYYYDLNHVGNKIELTMPSGKTITSAYMQEDGDANVVFINIPSAERGKWTYQVENRADSHQGLIMQVTASKSTNMKINMRVWTSLDTNKIIGQNQTTPIIVYTELKDGDVPMLKVKVTARLRRLGTNASGNPYSSINFDLYDNGLGDPDITGDDGVYSRYLPLIPHLQIISGRYELSITADSNNGQAVKPVSTLISNEFKSYLGDNGSKDCCGSSITYDHLVELPSFQRSKIYGMLTLESQSEKDTVGPNRILDLLAKVNTTSQEIILQWTAPGDDFDFGLTHHYEAILAETWEEANLFSGDMLNGLPLPLSAGVRQSVDIHIEKYDTILYVAIRAVDESGNHGSVSNIVSGWVPHPPTTTTQPTIFEMHDSIDLANKALESTDLKQLNVGGFKSEELTIIIGSVCGFFLIIVILAIFCFVTATRRKINNGK</sequence>
<dbReference type="Proteomes" id="UP001497623">
    <property type="component" value="Unassembled WGS sequence"/>
</dbReference>
<evidence type="ECO:0000256" key="1">
    <source>
        <dbReference type="SAM" id="Phobius"/>
    </source>
</evidence>
<feature type="non-terminal residue" evidence="2">
    <location>
        <position position="1"/>
    </location>
</feature>
<name>A0AAV2RSD5_MEGNR</name>
<feature type="non-terminal residue" evidence="2">
    <location>
        <position position="508"/>
    </location>
</feature>